<protein>
    <submittedName>
        <fullName evidence="2">MBL fold metallo-hydrolase</fullName>
    </submittedName>
</protein>
<dbReference type="InterPro" id="IPR001279">
    <property type="entry name" value="Metallo-B-lactamas"/>
</dbReference>
<dbReference type="Pfam" id="PF00753">
    <property type="entry name" value="Lactamase_B"/>
    <property type="match status" value="1"/>
</dbReference>
<comment type="caution">
    <text evidence="2">The sequence shown here is derived from an EMBL/GenBank/DDBJ whole genome shotgun (WGS) entry which is preliminary data.</text>
</comment>
<accession>A0A4Z0BRN4</accession>
<reference evidence="2 3" key="1">
    <citation type="submission" date="2019-03" db="EMBL/GenBank/DDBJ databases">
        <title>Ramlibacter henchirensis DSM 14656, whole genome shotgun sequence.</title>
        <authorList>
            <person name="Zhang X."/>
            <person name="Feng G."/>
            <person name="Zhu H."/>
        </authorList>
    </citation>
    <scope>NUCLEOTIDE SEQUENCE [LARGE SCALE GENOMIC DNA]</scope>
    <source>
        <strain evidence="2 3">DSM 14656</strain>
    </source>
</reference>
<dbReference type="RefSeq" id="WP_135265013.1">
    <property type="nucleotide sequence ID" value="NZ_SMLM01000003.1"/>
</dbReference>
<keyword evidence="3" id="KW-1185">Reference proteome</keyword>
<gene>
    <name evidence="2" type="ORF">EZ313_19685</name>
</gene>
<dbReference type="AlphaFoldDB" id="A0A4Z0BRN4"/>
<dbReference type="PANTHER" id="PTHR30619">
    <property type="entry name" value="DNA INTERNALIZATION/COMPETENCE PROTEIN COMEC/REC2"/>
    <property type="match status" value="1"/>
</dbReference>
<name>A0A4Z0BRN4_9BURK</name>
<evidence type="ECO:0000313" key="2">
    <source>
        <dbReference type="EMBL" id="TFZ00675.1"/>
    </source>
</evidence>
<dbReference type="Gene3D" id="3.60.15.10">
    <property type="entry name" value="Ribonuclease Z/Hydroxyacylglutathione hydrolase-like"/>
    <property type="match status" value="1"/>
</dbReference>
<dbReference type="InterPro" id="IPR036866">
    <property type="entry name" value="RibonucZ/Hydroxyglut_hydro"/>
</dbReference>
<dbReference type="Proteomes" id="UP000298180">
    <property type="component" value="Unassembled WGS sequence"/>
</dbReference>
<feature type="domain" description="Metallo-beta-lactamase" evidence="1">
    <location>
        <begin position="24"/>
        <end position="100"/>
    </location>
</feature>
<evidence type="ECO:0000259" key="1">
    <source>
        <dbReference type="Pfam" id="PF00753"/>
    </source>
</evidence>
<keyword evidence="2" id="KW-0378">Hydrolase</keyword>
<dbReference type="InterPro" id="IPR052159">
    <property type="entry name" value="Competence_DNA_uptake"/>
</dbReference>
<proteinExistence type="predicted"/>
<dbReference type="GO" id="GO:0016787">
    <property type="term" value="F:hydrolase activity"/>
    <property type="evidence" value="ECO:0007669"/>
    <property type="project" value="UniProtKB-KW"/>
</dbReference>
<dbReference type="OrthoDB" id="292594at2"/>
<dbReference type="SUPFAM" id="SSF56281">
    <property type="entry name" value="Metallo-hydrolase/oxidoreductase"/>
    <property type="match status" value="1"/>
</dbReference>
<dbReference type="PANTHER" id="PTHR30619:SF1">
    <property type="entry name" value="RECOMBINATION PROTEIN 2"/>
    <property type="match status" value="1"/>
</dbReference>
<evidence type="ECO:0000313" key="3">
    <source>
        <dbReference type="Proteomes" id="UP000298180"/>
    </source>
</evidence>
<organism evidence="2 3">
    <name type="scientific">Ramlibacter henchirensis</name>
    <dbReference type="NCBI Taxonomy" id="204072"/>
    <lineage>
        <taxon>Bacteria</taxon>
        <taxon>Pseudomonadati</taxon>
        <taxon>Pseudomonadota</taxon>
        <taxon>Betaproteobacteria</taxon>
        <taxon>Burkholderiales</taxon>
        <taxon>Comamonadaceae</taxon>
        <taxon>Ramlibacter</taxon>
    </lineage>
</organism>
<sequence length="354" mass="38805">MPGPPLPNELELTLIGPNVGESVIAHYQGNWFLFDSCTDRKTGEPAAHVYLTSIGVQPEQVRVIACTHWHDDHFRGLGRLSEVYSHAQLWMSHALRREEFIDVVEAWRNFPSGAYPHTSGLEELTKCVDIARERNRPPMFASHDKRMWLSEDGTGELWSLSPSAAMIVKSQQDIAALFPATWSIKKAAAESRPNHIAVAMHLRAGNHSIILGSDLEEEGDPQTGWSAVIASTAKPPQRGSLYKVAHHGSETGHHGGIWTSLLSARPVAVLSPFSRSHLPRDSDVTRLKGLSSAVYITAKRGKTEVKRTGAVGKFTQQKKLRVIAGLAGAVTCRIDASNPAAEWSIQLEGLAEKL</sequence>
<dbReference type="EMBL" id="SMLM01000003">
    <property type="protein sequence ID" value="TFZ00675.1"/>
    <property type="molecule type" value="Genomic_DNA"/>
</dbReference>